<proteinExistence type="inferred from homology"/>
<dbReference type="Pfam" id="PF04003">
    <property type="entry name" value="Utp12"/>
    <property type="match status" value="1"/>
</dbReference>
<keyword evidence="2" id="KW-0539">Nucleus</keyword>
<organism evidence="5 6">
    <name type="scientific">Babesia microti (strain RI)</name>
    <dbReference type="NCBI Taxonomy" id="1133968"/>
    <lineage>
        <taxon>Eukaryota</taxon>
        <taxon>Sar</taxon>
        <taxon>Alveolata</taxon>
        <taxon>Apicomplexa</taxon>
        <taxon>Aconoidasida</taxon>
        <taxon>Piroplasmida</taxon>
        <taxon>Babesiidae</taxon>
        <taxon>Babesia</taxon>
    </lineage>
</organism>
<evidence type="ECO:0000256" key="1">
    <source>
        <dbReference type="ARBA" id="ARBA00004123"/>
    </source>
</evidence>
<accession>A0A1R4A9W4</accession>
<dbReference type="VEuPathDB" id="PiroplasmaDB:BMR1_02g00437"/>
<dbReference type="PANTHER" id="PTHR44267">
    <property type="entry name" value="WD REPEAT-CONTAINING PROTEIN 43"/>
    <property type="match status" value="1"/>
</dbReference>
<dbReference type="InterPro" id="IPR052414">
    <property type="entry name" value="U3_snoRNA-assoc_WDR"/>
</dbReference>
<feature type="domain" description="Small-subunit processome Utp12" evidence="4">
    <location>
        <begin position="17"/>
        <end position="117"/>
    </location>
</feature>
<dbReference type="Proteomes" id="UP000002899">
    <property type="component" value="Chromosome II"/>
</dbReference>
<evidence type="ECO:0000259" key="4">
    <source>
        <dbReference type="Pfam" id="PF04003"/>
    </source>
</evidence>
<gene>
    <name evidence="5" type="ORF">BMR1_02g00437</name>
</gene>
<evidence type="ECO:0000313" key="6">
    <source>
        <dbReference type="Proteomes" id="UP000002899"/>
    </source>
</evidence>
<dbReference type="PANTHER" id="PTHR44267:SF1">
    <property type="entry name" value="WD REPEAT-CONTAINING PROTEIN 43"/>
    <property type="match status" value="1"/>
</dbReference>
<keyword evidence="6" id="KW-1185">Reference proteome</keyword>
<evidence type="ECO:0000256" key="2">
    <source>
        <dbReference type="ARBA" id="ARBA00023242"/>
    </source>
</evidence>
<dbReference type="KEGG" id="bmic:BMR1_02g00437"/>
<comment type="subcellular location">
    <subcellularLocation>
        <location evidence="1">Nucleus</location>
    </subcellularLocation>
</comment>
<reference evidence="5 6" key="2">
    <citation type="journal article" date="2013" name="PLoS ONE">
        <title>Whole genome mapping and re-organization of the nuclear and mitochondrial genomes of Babesia microti isolates.</title>
        <authorList>
            <person name="Cornillot E."/>
            <person name="Dassouli A."/>
            <person name="Garg A."/>
            <person name="Pachikara N."/>
            <person name="Randazzo S."/>
            <person name="Depoix D."/>
            <person name="Carcy B."/>
            <person name="Delbecq S."/>
            <person name="Frutos R."/>
            <person name="Silva J.C."/>
            <person name="Sutton R."/>
            <person name="Krause P.J."/>
            <person name="Mamoun C.B."/>
        </authorList>
    </citation>
    <scope>NUCLEOTIDE SEQUENCE [LARGE SCALE GENOMIC DNA]</scope>
    <source>
        <strain evidence="5 6">RI</strain>
    </source>
</reference>
<dbReference type="EMBL" id="FO082872">
    <property type="protein sequence ID" value="SJK85801.1"/>
    <property type="molecule type" value="Genomic_DNA"/>
</dbReference>
<comment type="similarity">
    <text evidence="3">Belongs to the UTP5 family.</text>
</comment>
<reference evidence="5 6" key="1">
    <citation type="journal article" date="2012" name="Nucleic Acids Res.">
        <title>Sequencing of the smallest Apicomplexan genome from the human pathogen Babesia microti.</title>
        <authorList>
            <person name="Cornillot E."/>
            <person name="Hadj-Kaddour K."/>
            <person name="Dassouli A."/>
            <person name="Noel B."/>
            <person name="Ranwez V."/>
            <person name="Vacherie B."/>
            <person name="Augagneur Y."/>
            <person name="Bres V."/>
            <person name="Duclos A."/>
            <person name="Randazzo S."/>
            <person name="Carcy B."/>
            <person name="Debierre-Grockiego F."/>
            <person name="Delbecq S."/>
            <person name="Moubri-Menage K."/>
            <person name="Shams-Eldin H."/>
            <person name="Usmani-Brown S."/>
            <person name="Bringaud F."/>
            <person name="Wincker P."/>
            <person name="Vivares C.P."/>
            <person name="Schwarz R.T."/>
            <person name="Schetters T.P."/>
            <person name="Krause P.J."/>
            <person name="Gorenflot A."/>
            <person name="Berry V."/>
            <person name="Barbe V."/>
            <person name="Ben Mamoun C."/>
        </authorList>
    </citation>
    <scope>NUCLEOTIDE SEQUENCE [LARGE SCALE GENOMIC DNA]</scope>
    <source>
        <strain evidence="5 6">RI</strain>
    </source>
</reference>
<evidence type="ECO:0000313" key="5">
    <source>
        <dbReference type="EMBL" id="SJK85801.1"/>
    </source>
</evidence>
<reference evidence="5 6" key="3">
    <citation type="journal article" date="2016" name="Sci. Rep.">
        <title>Genome-wide diversity and gene expression profiling of Babesia microti isolates identify polymorphic genes that mediate host-pathogen interactions.</title>
        <authorList>
            <person name="Silva J.C."/>
            <person name="Cornillot E."/>
            <person name="McCracken C."/>
            <person name="Usmani-Brown S."/>
            <person name="Dwivedi A."/>
            <person name="Ifeonu O.O."/>
            <person name="Crabtree J."/>
            <person name="Gotia H.T."/>
            <person name="Virji A.Z."/>
            <person name="Reynes C."/>
            <person name="Colinge J."/>
            <person name="Kumar V."/>
            <person name="Lawres L."/>
            <person name="Pazzi J.E."/>
            <person name="Pablo J.V."/>
            <person name="Hung C."/>
            <person name="Brancato J."/>
            <person name="Kumari P."/>
            <person name="Orvis J."/>
            <person name="Tretina K."/>
            <person name="Chibucos M."/>
            <person name="Ott S."/>
            <person name="Sadzewicz L."/>
            <person name="Sengamalay N."/>
            <person name="Shetty A.C."/>
            <person name="Su Q."/>
            <person name="Tallon L."/>
            <person name="Fraser C.M."/>
            <person name="Frutos R."/>
            <person name="Molina D.M."/>
            <person name="Krause P.J."/>
            <person name="Ben Mamoun C."/>
        </authorList>
    </citation>
    <scope>NUCLEOTIDE SEQUENCE [LARGE SCALE GENOMIC DNA]</scope>
    <source>
        <strain evidence="5 6">RI</strain>
    </source>
</reference>
<sequence length="153" mass="17084">MDATFSACLTQALVAEDKHLLENALKVTDLTAITKTVESLPSALALSLLDNLCNSISISPYRLYSREGWINAILSTHSKYLASDPKGRELLNKLRQTLLNRLSSTECLLRLKGRVDTIVLQSNVHRNNRTLIDKDNEEAFKPHLTYKEGTSGE</sequence>
<dbReference type="OrthoDB" id="30195at2759"/>
<dbReference type="RefSeq" id="XP_021338022.1">
    <property type="nucleotide sequence ID" value="XM_021483056.1"/>
</dbReference>
<dbReference type="InterPro" id="IPR007148">
    <property type="entry name" value="SSU_processome_Utp12"/>
</dbReference>
<evidence type="ECO:0000256" key="3">
    <source>
        <dbReference type="ARBA" id="ARBA00038335"/>
    </source>
</evidence>
<name>A0A1R4A9W4_BABMR</name>
<dbReference type="GeneID" id="33043627"/>
<dbReference type="GO" id="GO:0000462">
    <property type="term" value="P:maturation of SSU-rRNA from tricistronic rRNA transcript (SSU-rRNA, 5.8S rRNA, LSU-rRNA)"/>
    <property type="evidence" value="ECO:0007669"/>
    <property type="project" value="TreeGrafter"/>
</dbReference>
<dbReference type="AlphaFoldDB" id="A0A1R4A9W4"/>
<dbReference type="GO" id="GO:0005730">
    <property type="term" value="C:nucleolus"/>
    <property type="evidence" value="ECO:0007669"/>
    <property type="project" value="TreeGrafter"/>
</dbReference>
<protein>
    <recommendedName>
        <fullName evidence="4">Small-subunit processome Utp12 domain-containing protein</fullName>
    </recommendedName>
</protein>